<dbReference type="Proteomes" id="UP000886833">
    <property type="component" value="Unassembled WGS sequence"/>
</dbReference>
<evidence type="ECO:0000313" key="2">
    <source>
        <dbReference type="Proteomes" id="UP000886833"/>
    </source>
</evidence>
<dbReference type="AlphaFoldDB" id="A0A9D1KCI8"/>
<accession>A0A9D1KCI8</accession>
<gene>
    <name evidence="1" type="ORF">IAB59_07140</name>
</gene>
<dbReference type="Pfam" id="PF14058">
    <property type="entry name" value="PcfK"/>
    <property type="match status" value="1"/>
</dbReference>
<protein>
    <recommendedName>
        <fullName evidence="3">PcfK-like protein</fullName>
    </recommendedName>
</protein>
<name>A0A9D1KCI8_9FIRM</name>
<evidence type="ECO:0008006" key="3">
    <source>
        <dbReference type="Google" id="ProtNLM"/>
    </source>
</evidence>
<sequence>MEEQLGLERIKKLSAEVKDKAVLKIINYLLSRKDMNEKYLNEEKSLTQMIEFIKAKAKEKATNGVAMIEDDEVYSWAIHYFDESNKDLKISKTKSDVEVKEEKKSTVKKNKNWIPEGQLSLFD</sequence>
<dbReference type="InterPro" id="IPR025624">
    <property type="entry name" value="PcfK"/>
</dbReference>
<evidence type="ECO:0000313" key="1">
    <source>
        <dbReference type="EMBL" id="HIT38231.1"/>
    </source>
</evidence>
<reference evidence="1" key="1">
    <citation type="submission" date="2020-10" db="EMBL/GenBank/DDBJ databases">
        <authorList>
            <person name="Gilroy R."/>
        </authorList>
    </citation>
    <scope>NUCLEOTIDE SEQUENCE</scope>
    <source>
        <strain evidence="1">CHK195-26880</strain>
    </source>
</reference>
<reference evidence="1" key="2">
    <citation type="journal article" date="2021" name="PeerJ">
        <title>Extensive microbial diversity within the chicken gut microbiome revealed by metagenomics and culture.</title>
        <authorList>
            <person name="Gilroy R."/>
            <person name="Ravi A."/>
            <person name="Getino M."/>
            <person name="Pursley I."/>
            <person name="Horton D.L."/>
            <person name="Alikhan N.F."/>
            <person name="Baker D."/>
            <person name="Gharbi K."/>
            <person name="Hall N."/>
            <person name="Watson M."/>
            <person name="Adriaenssens E.M."/>
            <person name="Foster-Nyarko E."/>
            <person name="Jarju S."/>
            <person name="Secka A."/>
            <person name="Antonio M."/>
            <person name="Oren A."/>
            <person name="Chaudhuri R.R."/>
            <person name="La Ragione R."/>
            <person name="Hildebrand F."/>
            <person name="Pallen M.J."/>
        </authorList>
    </citation>
    <scope>NUCLEOTIDE SEQUENCE</scope>
    <source>
        <strain evidence="1">CHK195-26880</strain>
    </source>
</reference>
<dbReference type="EMBL" id="DVKQ01000092">
    <property type="protein sequence ID" value="HIT38231.1"/>
    <property type="molecule type" value="Genomic_DNA"/>
</dbReference>
<comment type="caution">
    <text evidence="1">The sequence shown here is derived from an EMBL/GenBank/DDBJ whole genome shotgun (WGS) entry which is preliminary data.</text>
</comment>
<organism evidence="1 2">
    <name type="scientific">Candidatus Onthousia faecipullorum</name>
    <dbReference type="NCBI Taxonomy" id="2840887"/>
    <lineage>
        <taxon>Bacteria</taxon>
        <taxon>Bacillati</taxon>
        <taxon>Bacillota</taxon>
        <taxon>Bacilli</taxon>
        <taxon>Candidatus Onthousia</taxon>
    </lineage>
</organism>
<proteinExistence type="predicted"/>